<dbReference type="InterPro" id="IPR003029">
    <property type="entry name" value="S1_domain"/>
</dbReference>
<dbReference type="SUPFAM" id="SSF53098">
    <property type="entry name" value="Ribonuclease H-like"/>
    <property type="match status" value="1"/>
</dbReference>
<feature type="region of interest" description="Disordered" evidence="1">
    <location>
        <begin position="205"/>
        <end position="241"/>
    </location>
</feature>
<protein>
    <recommendedName>
        <fullName evidence="3">S1 motif domain-containing protein</fullName>
    </recommendedName>
</protein>
<feature type="region of interest" description="Disordered" evidence="1">
    <location>
        <begin position="604"/>
        <end position="635"/>
    </location>
</feature>
<dbReference type="InterPro" id="IPR041692">
    <property type="entry name" value="HHH_9"/>
</dbReference>
<dbReference type="Proteomes" id="UP001519460">
    <property type="component" value="Unassembled WGS sequence"/>
</dbReference>
<dbReference type="Gene3D" id="1.10.10.650">
    <property type="entry name" value="RuvA domain 2-like"/>
    <property type="match status" value="1"/>
</dbReference>
<dbReference type="InterPro" id="IPR055179">
    <property type="entry name" value="Tex-like_central_region"/>
</dbReference>
<dbReference type="SUPFAM" id="SSF47781">
    <property type="entry name" value="RuvA domain 2-like"/>
    <property type="match status" value="2"/>
</dbReference>
<dbReference type="Gene3D" id="1.10.150.310">
    <property type="entry name" value="Tex RuvX-like domain-like"/>
    <property type="match status" value="1"/>
</dbReference>
<feature type="compositionally biased region" description="Basic residues" evidence="1">
    <location>
        <begin position="207"/>
        <end position="216"/>
    </location>
</feature>
<dbReference type="InterPro" id="IPR023319">
    <property type="entry name" value="Tex-like_HTH_dom_sf"/>
</dbReference>
<feature type="compositionally biased region" description="Basic and acidic residues" evidence="1">
    <location>
        <begin position="604"/>
        <end position="615"/>
    </location>
</feature>
<dbReference type="PANTHER" id="PTHR10724">
    <property type="entry name" value="30S RIBOSOMAL PROTEIN S1"/>
    <property type="match status" value="1"/>
</dbReference>
<dbReference type="InterPro" id="IPR012340">
    <property type="entry name" value="NA-bd_OB-fold"/>
</dbReference>
<dbReference type="FunFam" id="1.10.10.650:FF:000001">
    <property type="entry name" value="S1 RNA-binding domain 1"/>
    <property type="match status" value="1"/>
</dbReference>
<feature type="region of interest" description="Disordered" evidence="1">
    <location>
        <begin position="838"/>
        <end position="866"/>
    </location>
</feature>
<dbReference type="PANTHER" id="PTHR10724:SF10">
    <property type="entry name" value="S1 RNA-BINDING DOMAIN-CONTAINING PROTEIN 1"/>
    <property type="match status" value="1"/>
</dbReference>
<name>A0ABD0J0G2_9CAEN</name>
<dbReference type="Pfam" id="PF12836">
    <property type="entry name" value="HHH_3"/>
    <property type="match status" value="1"/>
</dbReference>
<evidence type="ECO:0000313" key="4">
    <source>
        <dbReference type="EMBL" id="KAK7444744.1"/>
    </source>
</evidence>
<dbReference type="Pfam" id="PF16921">
    <property type="entry name" value="Tex_YqgF"/>
    <property type="match status" value="1"/>
</dbReference>
<evidence type="ECO:0000256" key="2">
    <source>
        <dbReference type="SAM" id="Phobius"/>
    </source>
</evidence>
<organism evidence="4 5">
    <name type="scientific">Batillaria attramentaria</name>
    <dbReference type="NCBI Taxonomy" id="370345"/>
    <lineage>
        <taxon>Eukaryota</taxon>
        <taxon>Metazoa</taxon>
        <taxon>Spiralia</taxon>
        <taxon>Lophotrochozoa</taxon>
        <taxon>Mollusca</taxon>
        <taxon>Gastropoda</taxon>
        <taxon>Caenogastropoda</taxon>
        <taxon>Sorbeoconcha</taxon>
        <taxon>Cerithioidea</taxon>
        <taxon>Batillariidae</taxon>
        <taxon>Batillaria</taxon>
    </lineage>
</organism>
<dbReference type="FunFam" id="3.30.420.140:FF:000001">
    <property type="entry name" value="RNA-binding transcriptional accessory protein"/>
    <property type="match status" value="1"/>
</dbReference>
<dbReference type="PROSITE" id="PS50126">
    <property type="entry name" value="S1"/>
    <property type="match status" value="1"/>
</dbReference>
<dbReference type="SMART" id="SM00732">
    <property type="entry name" value="YqgFc"/>
    <property type="match status" value="1"/>
</dbReference>
<dbReference type="SUPFAM" id="SSF158832">
    <property type="entry name" value="Tex N-terminal region-like"/>
    <property type="match status" value="1"/>
</dbReference>
<feature type="compositionally biased region" description="Basic and acidic residues" evidence="1">
    <location>
        <begin position="838"/>
        <end position="848"/>
    </location>
</feature>
<dbReference type="Pfam" id="PF00575">
    <property type="entry name" value="S1"/>
    <property type="match status" value="1"/>
</dbReference>
<evidence type="ECO:0000313" key="5">
    <source>
        <dbReference type="Proteomes" id="UP001519460"/>
    </source>
</evidence>
<keyword evidence="5" id="KW-1185">Reference proteome</keyword>
<proteinExistence type="predicted"/>
<feature type="compositionally biased region" description="Basic residues" evidence="1">
    <location>
        <begin position="620"/>
        <end position="635"/>
    </location>
</feature>
<dbReference type="EMBL" id="JACVVK020000804">
    <property type="protein sequence ID" value="KAK7444744.1"/>
    <property type="molecule type" value="Genomic_DNA"/>
</dbReference>
<dbReference type="Pfam" id="PF17674">
    <property type="entry name" value="HHH_9"/>
    <property type="match status" value="1"/>
</dbReference>
<gene>
    <name evidence="4" type="ORF">BaRGS_00040402</name>
</gene>
<feature type="transmembrane region" description="Helical" evidence="2">
    <location>
        <begin position="993"/>
        <end position="1017"/>
    </location>
</feature>
<dbReference type="InterPro" id="IPR006641">
    <property type="entry name" value="YqgF/RNaseH-like_dom"/>
</dbReference>
<dbReference type="Gene3D" id="3.30.420.140">
    <property type="entry name" value="YqgF/RNase H-like domain"/>
    <property type="match status" value="1"/>
</dbReference>
<evidence type="ECO:0000259" key="3">
    <source>
        <dbReference type="PROSITE" id="PS50126"/>
    </source>
</evidence>
<comment type="caution">
    <text evidence="4">The sequence shown here is derived from an EMBL/GenBank/DDBJ whole genome shotgun (WGS) entry which is preliminary data.</text>
</comment>
<reference evidence="4 5" key="1">
    <citation type="journal article" date="2023" name="Sci. Data">
        <title>Genome assembly of the Korean intertidal mud-creeper Batillaria attramentaria.</title>
        <authorList>
            <person name="Patra A.K."/>
            <person name="Ho P.T."/>
            <person name="Jun S."/>
            <person name="Lee S.J."/>
            <person name="Kim Y."/>
            <person name="Won Y.J."/>
        </authorList>
    </citation>
    <scope>NUCLEOTIDE SEQUENCE [LARGE SCALE GENOMIC DNA]</scope>
    <source>
        <strain evidence="4">Wonlab-2016</strain>
    </source>
</reference>
<dbReference type="InterPro" id="IPR010994">
    <property type="entry name" value="RuvA_2-like"/>
</dbReference>
<dbReference type="SMART" id="SM00316">
    <property type="entry name" value="S1"/>
    <property type="match status" value="1"/>
</dbReference>
<dbReference type="AlphaFoldDB" id="A0ABD0J0G2"/>
<dbReference type="InterPro" id="IPR012337">
    <property type="entry name" value="RNaseH-like_sf"/>
</dbReference>
<dbReference type="InterPro" id="IPR023323">
    <property type="entry name" value="Tex-like_dom_sf"/>
</dbReference>
<dbReference type="InterPro" id="IPR037027">
    <property type="entry name" value="YqgF/RNaseH-like_dom_sf"/>
</dbReference>
<evidence type="ECO:0000256" key="1">
    <source>
        <dbReference type="SAM" id="MobiDB-lite"/>
    </source>
</evidence>
<accession>A0ABD0J0G2</accession>
<dbReference type="Pfam" id="PF22706">
    <property type="entry name" value="Tex_central_region"/>
    <property type="match status" value="1"/>
</dbReference>
<keyword evidence="2" id="KW-1133">Transmembrane helix</keyword>
<keyword evidence="2" id="KW-0472">Membrane</keyword>
<dbReference type="InterPro" id="IPR050437">
    <property type="entry name" value="Ribos_protein_bS1-like"/>
</dbReference>
<dbReference type="InterPro" id="IPR018974">
    <property type="entry name" value="Tex-like_N"/>
</dbReference>
<sequence>MAEKGKDIEPSWQEAPIIAEKVDVQERFAANVIELLDMGATIPFIARYRKEKTGDMPVEKLREISSSVEELRAVKTKMCSVYSTVNSQGKMTKQLEQALRHSRTMEEVEMLYAPFKPGHKGSLAERAKALGLEPPAMSILDGKTVNFNQYVKPDEKGESVVGVSSRSEVETGVQHIIADVVAKDKEVMDEIRKICATSNVQLESKKSKPKTAAVKKKTADKDADKTQNGGQGKMKKEPPDNSFKFEQYFDFLAPIRTVKPHQILAINRGEEQKILTAKIIMPDSVKVRFTRFAHHRFIKPFFPDLCKAAIEHSIEDSFTRLIQPQMCRHIRSEQTKAAEKASIAVFADNLHRLLLTSPVKGKTVLGIDPGFKNGCKSAVVSPTGQILQTQVLYLHDYKSNKFAEREKVIKLVQAHRCDVIAIGNGVACRETEQFVADLIQKNAFGSQSVVYCIVDEGGASIYSVSDEAQKELPDLDPTLRGAVSIARRLQDPLSELVKIEPKHIGVGMYQHDVPKTKLQTALDSVVEECVSFVGVDLNTASQCLLRRVAGLSAAKANKILEWRAKNGQFMNRTQLLAIKGFGEKLFEQCAGFVRVVHDLTQEDIRSEAEKPEPEAAPKAGQKRKAGAKAGSRAKKAKLASSDNVNLLDMTAIHPESYHVATRFVADLGLSLNAVGQESFISKVKRSVSAPKGIGALAEKYGVGVPTMQLITDALSRPINYDFRSDFQKPLFKKGMTSISDLKPGTLLTGRVTNMTHFGAFVDIGVGQNGLIHVSKMRPPLRPNENLGLVTENLSCSLQSKQTTCEGATKAAELCLKNLNNQRLDEAFSRFFEEARKKADANQVDEPRLPRGKRPPKRIDDGASPYRSPDVESYYRQQYFEAIDTVSGASEDRFHKKNFLVARQIEQVLTSGKGLDDTDIPSTYAADLNINNFTVQLQVLSGALPADKTVRDIDNPLNPWVGFYREEFPDLRGNQKPSYEELETVFRKAKVTAIVGNVGCLLLFVILIPGIMASMLVLTTSQFGGWVTTTCTSGASLWRWW</sequence>
<feature type="domain" description="S1 motif" evidence="3">
    <location>
        <begin position="744"/>
        <end position="776"/>
    </location>
</feature>
<dbReference type="SUPFAM" id="SSF50249">
    <property type="entry name" value="Nucleic acid-binding proteins"/>
    <property type="match status" value="1"/>
</dbReference>
<dbReference type="Gene3D" id="2.40.50.140">
    <property type="entry name" value="Nucleic acid-binding proteins"/>
    <property type="match status" value="1"/>
</dbReference>
<dbReference type="Gene3D" id="1.10.3500.10">
    <property type="entry name" value="Tex N-terminal region-like"/>
    <property type="match status" value="1"/>
</dbReference>
<keyword evidence="2" id="KW-0812">Transmembrane</keyword>
<dbReference type="Pfam" id="PF09371">
    <property type="entry name" value="Tex_N"/>
    <property type="match status" value="1"/>
</dbReference>
<dbReference type="InterPro" id="IPR032639">
    <property type="entry name" value="Tex_YqgF"/>
</dbReference>